<organism evidence="1 2">
    <name type="scientific">Potamilus streckersoni</name>
    <dbReference type="NCBI Taxonomy" id="2493646"/>
    <lineage>
        <taxon>Eukaryota</taxon>
        <taxon>Metazoa</taxon>
        <taxon>Spiralia</taxon>
        <taxon>Lophotrochozoa</taxon>
        <taxon>Mollusca</taxon>
        <taxon>Bivalvia</taxon>
        <taxon>Autobranchia</taxon>
        <taxon>Heteroconchia</taxon>
        <taxon>Palaeoheterodonta</taxon>
        <taxon>Unionida</taxon>
        <taxon>Unionoidea</taxon>
        <taxon>Unionidae</taxon>
        <taxon>Ambleminae</taxon>
        <taxon>Lampsilini</taxon>
        <taxon>Potamilus</taxon>
    </lineage>
</organism>
<reference evidence="1" key="3">
    <citation type="submission" date="2023-05" db="EMBL/GenBank/DDBJ databases">
        <authorList>
            <person name="Smith C.H."/>
        </authorList>
    </citation>
    <scope>NUCLEOTIDE SEQUENCE</scope>
    <source>
        <strain evidence="1">CHS0354</strain>
        <tissue evidence="1">Mantle</tissue>
    </source>
</reference>
<protein>
    <submittedName>
        <fullName evidence="1">Uncharacterized protein</fullName>
    </submittedName>
</protein>
<dbReference type="EMBL" id="JAEAOA010002354">
    <property type="protein sequence ID" value="KAK3598047.1"/>
    <property type="molecule type" value="Genomic_DNA"/>
</dbReference>
<sequence length="83" mass="9299">MEDYKHNKRLNKCASFVGKRTVLNSTALLEIQQKGEFTAIPEEQWDQSARDILLCAECCNTELCNIKGCGEEGEGYPCAIVNK</sequence>
<accession>A0AAE0SU28</accession>
<evidence type="ECO:0000313" key="1">
    <source>
        <dbReference type="EMBL" id="KAK3598047.1"/>
    </source>
</evidence>
<keyword evidence="2" id="KW-1185">Reference proteome</keyword>
<dbReference type="AlphaFoldDB" id="A0AAE0SU28"/>
<gene>
    <name evidence="1" type="ORF">CHS0354_042418</name>
</gene>
<proteinExistence type="predicted"/>
<reference evidence="1" key="2">
    <citation type="journal article" date="2021" name="Genome Biol. Evol.">
        <title>Developing a high-quality reference genome for a parasitic bivalve with doubly uniparental inheritance (Bivalvia: Unionida).</title>
        <authorList>
            <person name="Smith C.H."/>
        </authorList>
    </citation>
    <scope>NUCLEOTIDE SEQUENCE</scope>
    <source>
        <strain evidence="1">CHS0354</strain>
        <tissue evidence="1">Mantle</tissue>
    </source>
</reference>
<evidence type="ECO:0000313" key="2">
    <source>
        <dbReference type="Proteomes" id="UP001195483"/>
    </source>
</evidence>
<name>A0AAE0SU28_9BIVA</name>
<reference evidence="1" key="1">
    <citation type="journal article" date="2021" name="Genome Biol. Evol.">
        <title>A High-Quality Reference Genome for a Parasitic Bivalve with Doubly Uniparental Inheritance (Bivalvia: Unionida).</title>
        <authorList>
            <person name="Smith C.H."/>
        </authorList>
    </citation>
    <scope>NUCLEOTIDE SEQUENCE</scope>
    <source>
        <strain evidence="1">CHS0354</strain>
    </source>
</reference>
<comment type="caution">
    <text evidence="1">The sequence shown here is derived from an EMBL/GenBank/DDBJ whole genome shotgun (WGS) entry which is preliminary data.</text>
</comment>
<dbReference type="Proteomes" id="UP001195483">
    <property type="component" value="Unassembled WGS sequence"/>
</dbReference>